<sequence length="84" mass="9509">MQSMAHNLLTYRRNPCGTYMRRKTKRVQSLTCLQDPPAGWAPVYDTRRGEQRSKSRGHARLPGGGLYNPRSLASGSRAYIKDTI</sequence>
<proteinExistence type="predicted"/>
<organism evidence="2 3">
    <name type="scientific">Dichomitus squalens (strain LYAD-421)</name>
    <name type="common">Western red white-rot fungus</name>
    <dbReference type="NCBI Taxonomy" id="732165"/>
    <lineage>
        <taxon>Eukaryota</taxon>
        <taxon>Fungi</taxon>
        <taxon>Dikarya</taxon>
        <taxon>Basidiomycota</taxon>
        <taxon>Agaricomycotina</taxon>
        <taxon>Agaricomycetes</taxon>
        <taxon>Polyporales</taxon>
        <taxon>Polyporaceae</taxon>
        <taxon>Dichomitus</taxon>
    </lineage>
</organism>
<dbReference type="Proteomes" id="UP000053319">
    <property type="component" value="Unassembled WGS sequence"/>
</dbReference>
<protein>
    <submittedName>
        <fullName evidence="2">Uncharacterized protein</fullName>
    </submittedName>
</protein>
<dbReference type="GeneID" id="18837601"/>
<evidence type="ECO:0000256" key="1">
    <source>
        <dbReference type="SAM" id="MobiDB-lite"/>
    </source>
</evidence>
<evidence type="ECO:0000313" key="2">
    <source>
        <dbReference type="EMBL" id="EJF59602.1"/>
    </source>
</evidence>
<reference evidence="2 3" key="1">
    <citation type="journal article" date="2012" name="Science">
        <title>The Paleozoic origin of enzymatic lignin decomposition reconstructed from 31 fungal genomes.</title>
        <authorList>
            <person name="Floudas D."/>
            <person name="Binder M."/>
            <person name="Riley R."/>
            <person name="Barry K."/>
            <person name="Blanchette R.A."/>
            <person name="Henrissat B."/>
            <person name="Martinez A.T."/>
            <person name="Otillar R."/>
            <person name="Spatafora J.W."/>
            <person name="Yadav J.S."/>
            <person name="Aerts A."/>
            <person name="Benoit I."/>
            <person name="Boyd A."/>
            <person name="Carlson A."/>
            <person name="Copeland A."/>
            <person name="Coutinho P.M."/>
            <person name="de Vries R.P."/>
            <person name="Ferreira P."/>
            <person name="Findley K."/>
            <person name="Foster B."/>
            <person name="Gaskell J."/>
            <person name="Glotzer D."/>
            <person name="Gorecki P."/>
            <person name="Heitman J."/>
            <person name="Hesse C."/>
            <person name="Hori C."/>
            <person name="Igarashi K."/>
            <person name="Jurgens J.A."/>
            <person name="Kallen N."/>
            <person name="Kersten P."/>
            <person name="Kohler A."/>
            <person name="Kuees U."/>
            <person name="Kumar T.K.A."/>
            <person name="Kuo A."/>
            <person name="LaButti K."/>
            <person name="Larrondo L.F."/>
            <person name="Lindquist E."/>
            <person name="Ling A."/>
            <person name="Lombard V."/>
            <person name="Lucas S."/>
            <person name="Lundell T."/>
            <person name="Martin R."/>
            <person name="McLaughlin D.J."/>
            <person name="Morgenstern I."/>
            <person name="Morin E."/>
            <person name="Murat C."/>
            <person name="Nagy L.G."/>
            <person name="Nolan M."/>
            <person name="Ohm R.A."/>
            <person name="Patyshakuliyeva A."/>
            <person name="Rokas A."/>
            <person name="Ruiz-Duenas F.J."/>
            <person name="Sabat G."/>
            <person name="Salamov A."/>
            <person name="Samejima M."/>
            <person name="Schmutz J."/>
            <person name="Slot J.C."/>
            <person name="St John F."/>
            <person name="Stenlid J."/>
            <person name="Sun H."/>
            <person name="Sun S."/>
            <person name="Syed K."/>
            <person name="Tsang A."/>
            <person name="Wiebenga A."/>
            <person name="Young D."/>
            <person name="Pisabarro A."/>
            <person name="Eastwood D.C."/>
            <person name="Martin F."/>
            <person name="Cullen D."/>
            <person name="Grigoriev I.V."/>
            <person name="Hibbett D.S."/>
        </authorList>
    </citation>
    <scope>NUCLEOTIDE SEQUENCE [LARGE SCALE GENOMIC DNA]</scope>
    <source>
        <strain evidence="2 3">LYAD-421 SS1</strain>
    </source>
</reference>
<gene>
    <name evidence="2" type="ORF">DICSQDRAFT_156269</name>
</gene>
<accession>R7SX88</accession>
<feature type="region of interest" description="Disordered" evidence="1">
    <location>
        <begin position="41"/>
        <end position="69"/>
    </location>
</feature>
<name>R7SX88_DICSQ</name>
<dbReference type="RefSeq" id="XP_007367769.1">
    <property type="nucleotide sequence ID" value="XM_007367707.1"/>
</dbReference>
<dbReference type="HOGENOM" id="CLU_2527423_0_0_1"/>
<dbReference type="KEGG" id="dsq:DICSQDRAFT_156269"/>
<evidence type="ECO:0000313" key="3">
    <source>
        <dbReference type="Proteomes" id="UP000053319"/>
    </source>
</evidence>
<dbReference type="AlphaFoldDB" id="R7SX88"/>
<dbReference type="EMBL" id="JH719423">
    <property type="protein sequence ID" value="EJF59602.1"/>
    <property type="molecule type" value="Genomic_DNA"/>
</dbReference>